<feature type="non-terminal residue" evidence="1">
    <location>
        <position position="1"/>
    </location>
</feature>
<name>A0ABD2AQM5_VESMC</name>
<evidence type="ECO:0000313" key="1">
    <source>
        <dbReference type="EMBL" id="KAL2722919.1"/>
    </source>
</evidence>
<comment type="caution">
    <text evidence="1">The sequence shown here is derived from an EMBL/GenBank/DDBJ whole genome shotgun (WGS) entry which is preliminary data.</text>
</comment>
<gene>
    <name evidence="1" type="ORF">V1477_019510</name>
</gene>
<reference evidence="1 2" key="1">
    <citation type="journal article" date="2024" name="Ann. Entomol. Soc. Am.">
        <title>Genomic analyses of the southern and eastern yellowjacket wasps (Hymenoptera: Vespidae) reveal evolutionary signatures of social life.</title>
        <authorList>
            <person name="Catto M.A."/>
            <person name="Caine P.B."/>
            <person name="Orr S.E."/>
            <person name="Hunt B.G."/>
            <person name="Goodisman M.A.D."/>
        </authorList>
    </citation>
    <scope>NUCLEOTIDE SEQUENCE [LARGE SCALE GENOMIC DNA]</scope>
    <source>
        <strain evidence="1">232</strain>
        <tissue evidence="1">Head and thorax</tissue>
    </source>
</reference>
<accession>A0ABD2AQM5</accession>
<proteinExistence type="predicted"/>
<organism evidence="1 2">
    <name type="scientific">Vespula maculifrons</name>
    <name type="common">Eastern yellow jacket</name>
    <name type="synonym">Wasp</name>
    <dbReference type="NCBI Taxonomy" id="7453"/>
    <lineage>
        <taxon>Eukaryota</taxon>
        <taxon>Metazoa</taxon>
        <taxon>Ecdysozoa</taxon>
        <taxon>Arthropoda</taxon>
        <taxon>Hexapoda</taxon>
        <taxon>Insecta</taxon>
        <taxon>Pterygota</taxon>
        <taxon>Neoptera</taxon>
        <taxon>Endopterygota</taxon>
        <taxon>Hymenoptera</taxon>
        <taxon>Apocrita</taxon>
        <taxon>Aculeata</taxon>
        <taxon>Vespoidea</taxon>
        <taxon>Vespidae</taxon>
        <taxon>Vespinae</taxon>
        <taxon>Vespula</taxon>
    </lineage>
</organism>
<dbReference type="AlphaFoldDB" id="A0ABD2AQM5"/>
<protein>
    <submittedName>
        <fullName evidence="1">PiggyBac transposable element-derived protein 4-like</fullName>
    </submittedName>
</protein>
<sequence>NCILTIYQSKSKIKISLIIITKCPKTIRCYNKIKFGVNVVDQMARKYRVKQGLFDGFFNQKCLDIVQKMHRF</sequence>
<dbReference type="EMBL" id="JAYRBN010000115">
    <property type="protein sequence ID" value="KAL2722919.1"/>
    <property type="molecule type" value="Genomic_DNA"/>
</dbReference>
<keyword evidence="2" id="KW-1185">Reference proteome</keyword>
<dbReference type="Proteomes" id="UP001607303">
    <property type="component" value="Unassembled WGS sequence"/>
</dbReference>
<evidence type="ECO:0000313" key="2">
    <source>
        <dbReference type="Proteomes" id="UP001607303"/>
    </source>
</evidence>